<dbReference type="InterPro" id="IPR001796">
    <property type="entry name" value="DHFR_dom"/>
</dbReference>
<reference evidence="11 12" key="1">
    <citation type="submission" date="2021-04" db="EMBL/GenBank/DDBJ databases">
        <title>Genomics, taxonomy and metabolism of representatives of sulfur bacteria of the genus Thiothrix: Thiothrix fructosivorans QT, Thiothrix unzii A1T and three new species, Thiothrix subterranea sp. nov., Thiothrix litoralis sp. nov. and 'Candidatus Thiothrix anitrata' sp. nov.</title>
        <authorList>
            <person name="Ravin N.V."/>
            <person name="Smolyakov D."/>
            <person name="Rudenko T.S."/>
            <person name="Mardanov A.V."/>
            <person name="Beletsky A.V."/>
            <person name="Markov N.D."/>
            <person name="Fomenkov A.I."/>
            <person name="Roberts R.J."/>
            <person name="Karnachuk O.V."/>
            <person name="Novikov A."/>
            <person name="Grabovich M.Y."/>
        </authorList>
    </citation>
    <scope>NUCLEOTIDE SEQUENCE [LARGE SCALE GENOMIC DNA]</scope>
    <source>
        <strain evidence="11 12">A52</strain>
    </source>
</reference>
<organism evidence="11 12">
    <name type="scientific">Candidatus Thiothrix anitrata</name>
    <dbReference type="NCBI Taxonomy" id="2823902"/>
    <lineage>
        <taxon>Bacteria</taxon>
        <taxon>Pseudomonadati</taxon>
        <taxon>Pseudomonadota</taxon>
        <taxon>Gammaproteobacteria</taxon>
        <taxon>Thiotrichales</taxon>
        <taxon>Thiotrichaceae</taxon>
        <taxon>Thiothrix</taxon>
    </lineage>
</organism>
<dbReference type="InterPro" id="IPR024072">
    <property type="entry name" value="DHFR-like_dom_sf"/>
</dbReference>
<protein>
    <recommendedName>
        <fullName evidence="3 8">Dihydrofolate reductase</fullName>
        <ecNumber evidence="3 8">1.5.1.3</ecNumber>
    </recommendedName>
</protein>
<evidence type="ECO:0000256" key="3">
    <source>
        <dbReference type="ARBA" id="ARBA00012856"/>
    </source>
</evidence>
<proteinExistence type="inferred from homology"/>
<comment type="function">
    <text evidence="7 8">Key enzyme in folate metabolism. Catalyzes an essential reaction for de novo glycine and purine synthesis, and for DNA precursor synthesis.</text>
</comment>
<evidence type="ECO:0000256" key="9">
    <source>
        <dbReference type="RuleBase" id="RU004474"/>
    </source>
</evidence>
<dbReference type="PIRSF" id="PIRSF000194">
    <property type="entry name" value="DHFR"/>
    <property type="match status" value="1"/>
</dbReference>
<sequence>MLSLIAAMAGEQRVIGRDGQMPWHMPADLAWFKRNTLGKPIIMGRKTWDSIGRALPGRRNLVISRDPQFVPTGAERVASPEAALACVIDAQEVMVIGGAQIYAHFLPYAERLYLTLIRETLCGDTFFPDYTTYSWRELTRTEQPADAQNPYPHAFLILERLPSF</sequence>
<dbReference type="InterPro" id="IPR017925">
    <property type="entry name" value="DHFR_CS"/>
</dbReference>
<evidence type="ECO:0000313" key="11">
    <source>
        <dbReference type="EMBL" id="QTR49784.1"/>
    </source>
</evidence>
<comment type="catalytic activity">
    <reaction evidence="8">
        <text>(6S)-5,6,7,8-tetrahydrofolate + NADP(+) = 7,8-dihydrofolate + NADPH + H(+)</text>
        <dbReference type="Rhea" id="RHEA:15009"/>
        <dbReference type="ChEBI" id="CHEBI:15378"/>
        <dbReference type="ChEBI" id="CHEBI:57451"/>
        <dbReference type="ChEBI" id="CHEBI:57453"/>
        <dbReference type="ChEBI" id="CHEBI:57783"/>
        <dbReference type="ChEBI" id="CHEBI:58349"/>
        <dbReference type="EC" id="1.5.1.3"/>
    </reaction>
</comment>
<evidence type="ECO:0000256" key="1">
    <source>
        <dbReference type="ARBA" id="ARBA00004903"/>
    </source>
</evidence>
<name>A0ABX7X725_9GAMM</name>
<dbReference type="Pfam" id="PF00186">
    <property type="entry name" value="DHFR_1"/>
    <property type="match status" value="1"/>
</dbReference>
<keyword evidence="12" id="KW-1185">Reference proteome</keyword>
<comment type="pathway">
    <text evidence="1 8">Cofactor biosynthesis; tetrahydrofolate biosynthesis; 5,6,7,8-tetrahydrofolate from 7,8-dihydrofolate: step 1/1.</text>
</comment>
<dbReference type="EMBL" id="CP072800">
    <property type="protein sequence ID" value="QTR49784.1"/>
    <property type="molecule type" value="Genomic_DNA"/>
</dbReference>
<evidence type="ECO:0000313" key="12">
    <source>
        <dbReference type="Proteomes" id="UP000672027"/>
    </source>
</evidence>
<evidence type="ECO:0000259" key="10">
    <source>
        <dbReference type="PROSITE" id="PS51330"/>
    </source>
</evidence>
<dbReference type="Proteomes" id="UP000672027">
    <property type="component" value="Chromosome"/>
</dbReference>
<dbReference type="EC" id="1.5.1.3" evidence="3 8"/>
<dbReference type="RefSeq" id="WP_210226612.1">
    <property type="nucleotide sequence ID" value="NZ_CP072800.1"/>
</dbReference>
<comment type="similarity">
    <text evidence="2 8 9">Belongs to the dihydrofolate reductase family.</text>
</comment>
<evidence type="ECO:0000256" key="2">
    <source>
        <dbReference type="ARBA" id="ARBA00009539"/>
    </source>
</evidence>
<dbReference type="PANTHER" id="PTHR48069">
    <property type="entry name" value="DIHYDROFOLATE REDUCTASE"/>
    <property type="match status" value="1"/>
</dbReference>
<dbReference type="PROSITE" id="PS00075">
    <property type="entry name" value="DHFR_1"/>
    <property type="match status" value="1"/>
</dbReference>
<gene>
    <name evidence="11" type="primary">folA</name>
    <name evidence="11" type="ORF">J8380_16400</name>
</gene>
<dbReference type="InterPro" id="IPR012259">
    <property type="entry name" value="DHFR"/>
</dbReference>
<evidence type="ECO:0000256" key="5">
    <source>
        <dbReference type="ARBA" id="ARBA00022857"/>
    </source>
</evidence>
<dbReference type="SUPFAM" id="SSF53597">
    <property type="entry name" value="Dihydrofolate reductase-like"/>
    <property type="match status" value="1"/>
</dbReference>
<evidence type="ECO:0000256" key="4">
    <source>
        <dbReference type="ARBA" id="ARBA00022563"/>
    </source>
</evidence>
<dbReference type="NCBIfam" id="NF008037">
    <property type="entry name" value="PRK10769.1"/>
    <property type="match status" value="1"/>
</dbReference>
<evidence type="ECO:0000256" key="6">
    <source>
        <dbReference type="ARBA" id="ARBA00023002"/>
    </source>
</evidence>
<accession>A0ABX7X725</accession>
<keyword evidence="5 8" id="KW-0521">NADP</keyword>
<evidence type="ECO:0000256" key="7">
    <source>
        <dbReference type="ARBA" id="ARBA00025067"/>
    </source>
</evidence>
<dbReference type="CDD" id="cd00209">
    <property type="entry name" value="DHFR"/>
    <property type="match status" value="1"/>
</dbReference>
<keyword evidence="4 8" id="KW-0554">One-carbon metabolism</keyword>
<dbReference type="PANTHER" id="PTHR48069:SF3">
    <property type="entry name" value="DIHYDROFOLATE REDUCTASE"/>
    <property type="match status" value="1"/>
</dbReference>
<dbReference type="PRINTS" id="PR00070">
    <property type="entry name" value="DHFR"/>
</dbReference>
<feature type="domain" description="DHFR" evidence="10">
    <location>
        <begin position="1"/>
        <end position="160"/>
    </location>
</feature>
<evidence type="ECO:0000256" key="8">
    <source>
        <dbReference type="PIRNR" id="PIRNR000194"/>
    </source>
</evidence>
<keyword evidence="6 8" id="KW-0560">Oxidoreductase</keyword>
<dbReference type="Gene3D" id="3.40.430.10">
    <property type="entry name" value="Dihydrofolate Reductase, subunit A"/>
    <property type="match status" value="1"/>
</dbReference>
<dbReference type="PROSITE" id="PS51330">
    <property type="entry name" value="DHFR_2"/>
    <property type="match status" value="1"/>
</dbReference>